<organism evidence="11 12">
    <name type="scientific">Cardiobacterium valvarum</name>
    <dbReference type="NCBI Taxonomy" id="194702"/>
    <lineage>
        <taxon>Bacteria</taxon>
        <taxon>Pseudomonadati</taxon>
        <taxon>Pseudomonadota</taxon>
        <taxon>Gammaproteobacteria</taxon>
        <taxon>Cardiobacteriales</taxon>
        <taxon>Cardiobacteriaceae</taxon>
        <taxon>Cardiobacterium</taxon>
    </lineage>
</organism>
<dbReference type="SUPFAM" id="SSF52540">
    <property type="entry name" value="P-loop containing nucleoside triphosphate hydrolases"/>
    <property type="match status" value="2"/>
</dbReference>
<dbReference type="OrthoDB" id="9762834at2"/>
<evidence type="ECO:0000256" key="4">
    <source>
        <dbReference type="ARBA" id="ARBA00022801"/>
    </source>
</evidence>
<dbReference type="EC" id="3.1.11.5" evidence="11"/>
<protein>
    <submittedName>
        <fullName evidence="11">Exodeoxyribonuclease V gamma chain</fullName>
        <ecNumber evidence="11">3.1.11.5</ecNumber>
    </submittedName>
</protein>
<dbReference type="InterPro" id="IPR013986">
    <property type="entry name" value="DExx_box_DNA_helicase_dom_sf"/>
</dbReference>
<evidence type="ECO:0000259" key="10">
    <source>
        <dbReference type="Pfam" id="PF17946"/>
    </source>
</evidence>
<dbReference type="InterPro" id="IPR041500">
    <property type="entry name" value="RecC_C"/>
</dbReference>
<keyword evidence="1" id="KW-0540">Nuclease</keyword>
<dbReference type="PANTHER" id="PTHR30591">
    <property type="entry name" value="RECBCD ENZYME SUBUNIT RECC"/>
    <property type="match status" value="1"/>
</dbReference>
<dbReference type="Gene3D" id="1.10.486.10">
    <property type="entry name" value="PCRA, domain 4"/>
    <property type="match status" value="1"/>
</dbReference>
<name>A0A381DYU1_9GAMM</name>
<keyword evidence="5" id="KW-0347">Helicase</keyword>
<evidence type="ECO:0000313" key="12">
    <source>
        <dbReference type="Proteomes" id="UP000254572"/>
    </source>
</evidence>
<keyword evidence="3" id="KW-0227">DNA damage</keyword>
<dbReference type="GO" id="GO:0009338">
    <property type="term" value="C:exodeoxyribonuclease V complex"/>
    <property type="evidence" value="ECO:0007669"/>
    <property type="project" value="InterPro"/>
</dbReference>
<dbReference type="Pfam" id="PF04257">
    <property type="entry name" value="Exonuc_V_gamma"/>
    <property type="match status" value="1"/>
</dbReference>
<dbReference type="Proteomes" id="UP000254572">
    <property type="component" value="Unassembled WGS sequence"/>
</dbReference>
<dbReference type="SUPFAM" id="SSF52980">
    <property type="entry name" value="Restriction endonuclease-like"/>
    <property type="match status" value="1"/>
</dbReference>
<dbReference type="GO" id="GO:0003677">
    <property type="term" value="F:DNA binding"/>
    <property type="evidence" value="ECO:0007669"/>
    <property type="project" value="UniProtKB-KW"/>
</dbReference>
<dbReference type="InterPro" id="IPR006697">
    <property type="entry name" value="RecC"/>
</dbReference>
<dbReference type="GO" id="GO:0004386">
    <property type="term" value="F:helicase activity"/>
    <property type="evidence" value="ECO:0007669"/>
    <property type="project" value="UniProtKB-KW"/>
</dbReference>
<dbReference type="GO" id="GO:0005524">
    <property type="term" value="F:ATP binding"/>
    <property type="evidence" value="ECO:0007669"/>
    <property type="project" value="UniProtKB-KW"/>
</dbReference>
<evidence type="ECO:0000256" key="8">
    <source>
        <dbReference type="ARBA" id="ARBA00023125"/>
    </source>
</evidence>
<keyword evidence="8" id="KW-0238">DNA-binding</keyword>
<feature type="domain" description="RecC C-terminal" evidence="10">
    <location>
        <begin position="826"/>
        <end position="1041"/>
    </location>
</feature>
<evidence type="ECO:0000256" key="6">
    <source>
        <dbReference type="ARBA" id="ARBA00022839"/>
    </source>
</evidence>
<dbReference type="GO" id="GO:0008854">
    <property type="term" value="F:exodeoxyribonuclease V activity"/>
    <property type="evidence" value="ECO:0007669"/>
    <property type="project" value="UniProtKB-EC"/>
</dbReference>
<gene>
    <name evidence="11" type="primary">recC</name>
    <name evidence="11" type="ORF">NCTC13294_00300</name>
</gene>
<accession>A0A381DYU1</accession>
<keyword evidence="12" id="KW-1185">Reference proteome</keyword>
<dbReference type="InterPro" id="IPR011335">
    <property type="entry name" value="Restrct_endonuc-II-like"/>
</dbReference>
<dbReference type="Gene3D" id="3.40.50.10930">
    <property type="match status" value="1"/>
</dbReference>
<sequence>MYKLIESADYDTLFAAYLADHDRYSGGVFSEYDLIISTLPEGDILLQKLADARGIASGVRPRYWTSFYWHLVEHITGYTPRGEQTPLNNTAIRWHLYTYLYRHGDTILADPAHPLHPHLHQHWPEATRLTADMTRRLWHYSGQLANLYSHYLNQRPDWLDAWQHDPPPALDDLLQGNSLQRQPAWLAGHYREHYQQQHRLWHATLAETYAARAERIRTFWHKLAHDAAARDKLPPYIPLYAPTNLTETTLRTLIRLGEYSEVRLYHLTAADGEYSDIVDSRWLRRLKLRDPARVEAAHYDHGNTLLSRYGKQQRDRARLLHAYSTDDNTTQHDAPTITVSNLLSAVQADIRSQNETHTAAAPHDAHDDSLRIHACHGTLRQAETLRGDIIAWLNADPTRRLSDILILLPDPIAEQSVLRAVFPGSGDYDGYRLPARIVGTPDTGTTSLWHSLAGHYTHLNGRYDAPTITDWLHNDDTAQSLGSDHEHIQRITAALIRAGYKRGFDSEHLQQTLHPDDHDHRYTYTYALDRLIAGVLMPDSGDDNRDTIPLPGLSLADLPVLEALAKHANRSRELRRKLAAHTPAQTWLADIRDTLHRDYQHAHDTTAWQTLNRALTSLEQQLSAHRDLAPQNEQLYLPLPFILDNIETHLSTQQNSREPSGVITIGSLTGLRNLPYKLIAFMNADHDRYPARQNDERYNLIDLDRPRPGDRNREQEDLAALLDSISRAGETYWIYYNAAKPGDNEPRLPASPIQELLQYLDEQRAEAPRHYHITHPATPFEPDPAETRPAPLWHNVRQTLARPPHPALPFLTLCHATLSAADPADPETLPLDQLIRDTLRPAAAYARAHNISHDNHDDTPAAREPLAASALDNYHINDTINRALEEGRDPAARLARLPLLPAGISGNILLAQRLAENQAHYRALLAQSGCTTPPPLAEHTLDLGDTLLTARLPTSGNTWPRLSARRQKAKHQYRYWLEHLAWNARGTGGDSHIHYADGNEQLRTLPAEDAAEQLRTWLAVRRSAQQQLWLAPIELMPTYLDNLGKKDGADKNRLLIHQWIDDDQGKADSGELWRHLWRGNEAILADHIAAALATYAPLLQPWLDHRA</sequence>
<evidence type="ECO:0000256" key="3">
    <source>
        <dbReference type="ARBA" id="ARBA00022763"/>
    </source>
</evidence>
<keyword evidence="6" id="KW-0269">Exonuclease</keyword>
<keyword evidence="7" id="KW-0067">ATP-binding</keyword>
<dbReference type="Pfam" id="PF17946">
    <property type="entry name" value="RecC_C"/>
    <property type="match status" value="1"/>
</dbReference>
<proteinExistence type="predicted"/>
<evidence type="ECO:0000256" key="2">
    <source>
        <dbReference type="ARBA" id="ARBA00022741"/>
    </source>
</evidence>
<dbReference type="RefSeq" id="WP_115610616.1">
    <property type="nucleotide sequence ID" value="NZ_UFUW01000001.1"/>
</dbReference>
<dbReference type="PIRSF" id="PIRSF000980">
    <property type="entry name" value="RecC"/>
    <property type="match status" value="1"/>
</dbReference>
<evidence type="ECO:0000256" key="1">
    <source>
        <dbReference type="ARBA" id="ARBA00022722"/>
    </source>
</evidence>
<evidence type="ECO:0000256" key="9">
    <source>
        <dbReference type="ARBA" id="ARBA00023204"/>
    </source>
</evidence>
<keyword evidence="4 11" id="KW-0378">Hydrolase</keyword>
<keyword evidence="2" id="KW-0547">Nucleotide-binding</keyword>
<evidence type="ECO:0000256" key="5">
    <source>
        <dbReference type="ARBA" id="ARBA00022806"/>
    </source>
</evidence>
<reference evidence="11 12" key="1">
    <citation type="submission" date="2018-06" db="EMBL/GenBank/DDBJ databases">
        <authorList>
            <consortium name="Pathogen Informatics"/>
            <person name="Doyle S."/>
        </authorList>
    </citation>
    <scope>NUCLEOTIDE SEQUENCE [LARGE SCALE GENOMIC DNA]</scope>
    <source>
        <strain evidence="11 12">NCTC13294</strain>
    </source>
</reference>
<dbReference type="EMBL" id="UFUW01000001">
    <property type="protein sequence ID" value="SUX18563.1"/>
    <property type="molecule type" value="Genomic_DNA"/>
</dbReference>
<dbReference type="GO" id="GO:0006310">
    <property type="term" value="P:DNA recombination"/>
    <property type="evidence" value="ECO:0007669"/>
    <property type="project" value="TreeGrafter"/>
</dbReference>
<dbReference type="GO" id="GO:0006281">
    <property type="term" value="P:DNA repair"/>
    <property type="evidence" value="ECO:0007669"/>
    <property type="project" value="UniProtKB-KW"/>
</dbReference>
<dbReference type="Gene3D" id="3.40.50.300">
    <property type="entry name" value="P-loop containing nucleotide triphosphate hydrolases"/>
    <property type="match status" value="1"/>
</dbReference>
<dbReference type="Gene3D" id="1.10.10.160">
    <property type="match status" value="1"/>
</dbReference>
<evidence type="ECO:0000313" key="11">
    <source>
        <dbReference type="EMBL" id="SUX18563.1"/>
    </source>
</evidence>
<dbReference type="AlphaFoldDB" id="A0A381DYU1"/>
<dbReference type="PANTHER" id="PTHR30591:SF1">
    <property type="entry name" value="RECBCD ENZYME SUBUNIT RECC"/>
    <property type="match status" value="1"/>
</dbReference>
<dbReference type="InterPro" id="IPR027417">
    <property type="entry name" value="P-loop_NTPase"/>
</dbReference>
<keyword evidence="9" id="KW-0234">DNA repair</keyword>
<evidence type="ECO:0000256" key="7">
    <source>
        <dbReference type="ARBA" id="ARBA00022840"/>
    </source>
</evidence>